<comment type="subunit">
    <text evidence="10">Monomer.</text>
</comment>
<evidence type="ECO:0000256" key="5">
    <source>
        <dbReference type="ARBA" id="ARBA00022691"/>
    </source>
</evidence>
<dbReference type="PROSITE" id="PS51684">
    <property type="entry name" value="SAM_MT_TRM5_TYW2"/>
    <property type="match status" value="1"/>
</dbReference>
<dbReference type="EC" id="2.1.1.228" evidence="10"/>
<keyword evidence="3 10" id="KW-0489">Methyltransferase</keyword>
<feature type="region of interest" description="Disordered" evidence="11">
    <location>
        <begin position="308"/>
        <end position="338"/>
    </location>
</feature>
<evidence type="ECO:0000256" key="6">
    <source>
        <dbReference type="ARBA" id="ARBA00022694"/>
    </source>
</evidence>
<keyword evidence="6 10" id="KW-0819">tRNA processing</keyword>
<dbReference type="PANTHER" id="PTHR23245:SF36">
    <property type="entry name" value="TRNA (GUANINE(37)-N1)-METHYLTRANSFERASE"/>
    <property type="match status" value="1"/>
</dbReference>
<evidence type="ECO:0000313" key="13">
    <source>
        <dbReference type="EMBL" id="KAJ7040333.1"/>
    </source>
</evidence>
<dbReference type="AlphaFoldDB" id="A0AAD6T6K2"/>
<dbReference type="Gene3D" id="3.40.50.150">
    <property type="entry name" value="Vaccinia Virus protein VP39"/>
    <property type="match status" value="1"/>
</dbReference>
<proteinExistence type="inferred from homology"/>
<keyword evidence="14" id="KW-1185">Reference proteome</keyword>
<dbReference type="Pfam" id="PF02475">
    <property type="entry name" value="TRM5-TYW2_MTfase"/>
    <property type="match status" value="1"/>
</dbReference>
<evidence type="ECO:0000256" key="8">
    <source>
        <dbReference type="ARBA" id="ARBA00023242"/>
    </source>
</evidence>
<feature type="binding site" evidence="10">
    <location>
        <position position="222"/>
    </location>
    <ligand>
        <name>S-adenosyl-L-methionine</name>
        <dbReference type="ChEBI" id="CHEBI:59789"/>
    </ligand>
</feature>
<dbReference type="SUPFAM" id="SSF53335">
    <property type="entry name" value="S-adenosyl-L-methionine-dependent methyltransferases"/>
    <property type="match status" value="1"/>
</dbReference>
<keyword evidence="4 10" id="KW-0808">Transferase</keyword>
<name>A0AAD6T6K2_9AGAR</name>
<dbReference type="InterPro" id="IPR025792">
    <property type="entry name" value="tRNA_Gua_MeTrfase_euk"/>
</dbReference>
<dbReference type="HAMAP" id="MF_03152">
    <property type="entry name" value="TRM5"/>
    <property type="match status" value="1"/>
</dbReference>
<dbReference type="Gene3D" id="3.30.300.110">
    <property type="entry name" value="Met-10+ protein-like domains"/>
    <property type="match status" value="1"/>
</dbReference>
<dbReference type="GO" id="GO:0005759">
    <property type="term" value="C:mitochondrial matrix"/>
    <property type="evidence" value="ECO:0007669"/>
    <property type="project" value="UniProtKB-SubCell"/>
</dbReference>
<dbReference type="GO" id="GO:0002939">
    <property type="term" value="P:tRNA N1-guanine methylation"/>
    <property type="evidence" value="ECO:0007669"/>
    <property type="project" value="TreeGrafter"/>
</dbReference>
<reference evidence="13" key="1">
    <citation type="submission" date="2023-03" db="EMBL/GenBank/DDBJ databases">
        <title>Massive genome expansion in bonnet fungi (Mycena s.s.) driven by repeated elements and novel gene families across ecological guilds.</title>
        <authorList>
            <consortium name="Lawrence Berkeley National Laboratory"/>
            <person name="Harder C.B."/>
            <person name="Miyauchi S."/>
            <person name="Viragh M."/>
            <person name="Kuo A."/>
            <person name="Thoen E."/>
            <person name="Andreopoulos B."/>
            <person name="Lu D."/>
            <person name="Skrede I."/>
            <person name="Drula E."/>
            <person name="Henrissat B."/>
            <person name="Morin E."/>
            <person name="Kohler A."/>
            <person name="Barry K."/>
            <person name="LaButti K."/>
            <person name="Morin E."/>
            <person name="Salamov A."/>
            <person name="Lipzen A."/>
            <person name="Mereny Z."/>
            <person name="Hegedus B."/>
            <person name="Baldrian P."/>
            <person name="Stursova M."/>
            <person name="Weitz H."/>
            <person name="Taylor A."/>
            <person name="Grigoriev I.V."/>
            <person name="Nagy L.G."/>
            <person name="Martin F."/>
            <person name="Kauserud H."/>
        </authorList>
    </citation>
    <scope>NUCLEOTIDE SEQUENCE</scope>
    <source>
        <strain evidence="13">CBHHK200</strain>
    </source>
</reference>
<comment type="function">
    <text evidence="10">Specifically methylates the N1 position of guanosine-37 in various cytoplasmic and mitochondrial tRNAs. Methylation is not dependent on the nature of the nucleoside 5' of the target nucleoside. This is the first step in the biosynthesis of wybutosine (yW), a modified base adjacent to the anticodon of tRNAs and required for accurate decoding.</text>
</comment>
<dbReference type="GO" id="GO:0052906">
    <property type="term" value="F:tRNA (guanine(37)-N1)-methyltransferase activity"/>
    <property type="evidence" value="ECO:0007669"/>
    <property type="project" value="UniProtKB-UniRule"/>
</dbReference>
<comment type="caution">
    <text evidence="13">The sequence shown here is derived from an EMBL/GenBank/DDBJ whole genome shotgun (WGS) entry which is preliminary data.</text>
</comment>
<comment type="similarity">
    <text evidence="10">Belongs to the TRM5 / TYW2 family.</text>
</comment>
<feature type="binding site" evidence="10">
    <location>
        <begin position="260"/>
        <end position="261"/>
    </location>
    <ligand>
        <name>S-adenosyl-L-methionine</name>
        <dbReference type="ChEBI" id="CHEBI:59789"/>
    </ligand>
</feature>
<accession>A0AAD6T6K2</accession>
<gene>
    <name evidence="10" type="primary">TRM5</name>
    <name evidence="13" type="ORF">C8F04DRAFT_1083239</name>
</gene>
<comment type="similarity">
    <text evidence="1">Belongs to the class I-like SAM-binding methyltransferase superfamily. TRM5/TYW2 family.</text>
</comment>
<comment type="subcellular location">
    <subcellularLocation>
        <location evidence="10">Mitochondrion matrix</location>
    </subcellularLocation>
    <subcellularLocation>
        <location evidence="10">Nucleus</location>
    </subcellularLocation>
    <subcellularLocation>
        <location evidence="10">Cytoplasm</location>
    </subcellularLocation>
    <text evidence="10">Predominantly in the mitochondria and in the nucleus.</text>
</comment>
<feature type="domain" description="SAM-dependent methyltransferase TRM5/TYW2-type" evidence="12">
    <location>
        <begin position="133"/>
        <end position="428"/>
    </location>
</feature>
<organism evidence="13 14">
    <name type="scientific">Mycena alexandri</name>
    <dbReference type="NCBI Taxonomy" id="1745969"/>
    <lineage>
        <taxon>Eukaryota</taxon>
        <taxon>Fungi</taxon>
        <taxon>Dikarya</taxon>
        <taxon>Basidiomycota</taxon>
        <taxon>Agaricomycotina</taxon>
        <taxon>Agaricomycetes</taxon>
        <taxon>Agaricomycetidae</taxon>
        <taxon>Agaricales</taxon>
        <taxon>Marasmiineae</taxon>
        <taxon>Mycenaceae</taxon>
        <taxon>Mycena</taxon>
    </lineage>
</organism>
<keyword evidence="2 10" id="KW-0963">Cytoplasm</keyword>
<evidence type="ECO:0000256" key="4">
    <source>
        <dbReference type="ARBA" id="ARBA00022679"/>
    </source>
</evidence>
<dbReference type="CDD" id="cd02440">
    <property type="entry name" value="AdoMet_MTases"/>
    <property type="match status" value="1"/>
</dbReference>
<evidence type="ECO:0000256" key="11">
    <source>
        <dbReference type="SAM" id="MobiDB-lite"/>
    </source>
</evidence>
<keyword evidence="7 10" id="KW-0496">Mitochondrion</keyword>
<evidence type="ECO:0000256" key="10">
    <source>
        <dbReference type="HAMAP-Rule" id="MF_03152"/>
    </source>
</evidence>
<protein>
    <recommendedName>
        <fullName evidence="10">tRNA (guanine(37)-N1)-methyltransferase</fullName>
        <ecNumber evidence="10">2.1.1.228</ecNumber>
    </recommendedName>
    <alternativeName>
        <fullName evidence="10">M1G-methyltransferase</fullName>
    </alternativeName>
    <alternativeName>
        <fullName evidence="10">tRNA [GM37] methyltransferase</fullName>
    </alternativeName>
    <alternativeName>
        <fullName evidence="10">tRNA methyltransferase 5</fullName>
    </alternativeName>
</protein>
<sequence length="435" mass="49229">MLLSGLFTPLKQLLRRPMTLDASPPFLPGLPAPLDKSLFRSVRKSEPMRRSVLDIPRLRTVIPNPSDPTGDRLVLLKVSSEEDLSSETLEFLKAESNGLVPYTLELGYDHWTADEIIQAILPEALRERSPVGFSMTGHIAHINLNNEYLPYKHQIGQILLDKNASIRTVVNKLDMIDTQFRFFKMELLAGDPDYIVEHYESDCRFTFDFTQVYWNSRLHTEHERLVQLFDPEDVVADVFAGVGPFAIPAAKKGCAVLANDLNPQSAKYLAMNVENNRVADVVRVSCEDGRAFILKAAIRLITEPFPPYSGPKMSKTQENKERRKQRSAGKQTHDTPAAPRAKISHFVMNLPDSAIEFLDAFRGIFSSIGKQHVANVYSAMPMIHCHCFTRELEPDKARVDILKDFSLHMVRSVAPNKDMYCISFRLPEKVAFMNA</sequence>
<dbReference type="PANTHER" id="PTHR23245">
    <property type="entry name" value="TRNA METHYLTRANSFERASE"/>
    <property type="match status" value="1"/>
</dbReference>
<evidence type="ECO:0000313" key="14">
    <source>
        <dbReference type="Proteomes" id="UP001218188"/>
    </source>
</evidence>
<feature type="binding site" evidence="10">
    <location>
        <position position="349"/>
    </location>
    <ligand>
        <name>S-adenosyl-L-methionine</name>
        <dbReference type="ChEBI" id="CHEBI:59789"/>
    </ligand>
</feature>
<dbReference type="InterPro" id="IPR030382">
    <property type="entry name" value="MeTrfase_TRM5/TYW2"/>
</dbReference>
<dbReference type="InterPro" id="IPR056743">
    <property type="entry name" value="TRM5-TYW2-like_MTfase"/>
</dbReference>
<evidence type="ECO:0000256" key="2">
    <source>
        <dbReference type="ARBA" id="ARBA00022490"/>
    </source>
</evidence>
<dbReference type="Pfam" id="PF25133">
    <property type="entry name" value="TYW2_N_2"/>
    <property type="match status" value="1"/>
</dbReference>
<evidence type="ECO:0000256" key="9">
    <source>
        <dbReference type="ARBA" id="ARBA00047783"/>
    </source>
</evidence>
<evidence type="ECO:0000256" key="3">
    <source>
        <dbReference type="ARBA" id="ARBA00022603"/>
    </source>
</evidence>
<dbReference type="GO" id="GO:0005634">
    <property type="term" value="C:nucleus"/>
    <property type="evidence" value="ECO:0007669"/>
    <property type="project" value="UniProtKB-SubCell"/>
</dbReference>
<comment type="catalytic activity">
    <reaction evidence="9 10">
        <text>guanosine(37) in tRNA + S-adenosyl-L-methionine = N(1)-methylguanosine(37) in tRNA + S-adenosyl-L-homocysteine + H(+)</text>
        <dbReference type="Rhea" id="RHEA:36899"/>
        <dbReference type="Rhea" id="RHEA-COMP:10145"/>
        <dbReference type="Rhea" id="RHEA-COMP:10147"/>
        <dbReference type="ChEBI" id="CHEBI:15378"/>
        <dbReference type="ChEBI" id="CHEBI:57856"/>
        <dbReference type="ChEBI" id="CHEBI:59789"/>
        <dbReference type="ChEBI" id="CHEBI:73542"/>
        <dbReference type="ChEBI" id="CHEBI:74269"/>
        <dbReference type="EC" id="2.1.1.228"/>
    </reaction>
</comment>
<evidence type="ECO:0000256" key="7">
    <source>
        <dbReference type="ARBA" id="ARBA00023128"/>
    </source>
</evidence>
<dbReference type="EMBL" id="JARJCM010000022">
    <property type="protein sequence ID" value="KAJ7040333.1"/>
    <property type="molecule type" value="Genomic_DNA"/>
</dbReference>
<dbReference type="Proteomes" id="UP001218188">
    <property type="component" value="Unassembled WGS sequence"/>
</dbReference>
<keyword evidence="8 10" id="KW-0539">Nucleus</keyword>
<dbReference type="InterPro" id="IPR029063">
    <property type="entry name" value="SAM-dependent_MTases_sf"/>
</dbReference>
<evidence type="ECO:0000256" key="1">
    <source>
        <dbReference type="ARBA" id="ARBA00009775"/>
    </source>
</evidence>
<dbReference type="GO" id="GO:0070901">
    <property type="term" value="P:mitochondrial tRNA methylation"/>
    <property type="evidence" value="ECO:0007669"/>
    <property type="project" value="TreeGrafter"/>
</dbReference>
<dbReference type="FunFam" id="3.30.300.110:FF:000001">
    <property type="entry name" value="tRNA (guanine(37)-N1)-methyltransferase"/>
    <property type="match status" value="1"/>
</dbReference>
<feature type="binding site" evidence="10">
    <location>
        <begin position="288"/>
        <end position="289"/>
    </location>
    <ligand>
        <name>S-adenosyl-L-methionine</name>
        <dbReference type="ChEBI" id="CHEBI:59789"/>
    </ligand>
</feature>
<keyword evidence="5 10" id="KW-0949">S-adenosyl-L-methionine</keyword>
<dbReference type="InterPro" id="IPR056744">
    <property type="entry name" value="TRM5/TYW2-like_N"/>
</dbReference>
<evidence type="ECO:0000259" key="12">
    <source>
        <dbReference type="PROSITE" id="PS51684"/>
    </source>
</evidence>